<dbReference type="AlphaFoldDB" id="A0AAV4EQC3"/>
<comment type="caution">
    <text evidence="1">The sequence shown here is derived from an EMBL/GenBank/DDBJ whole genome shotgun (WGS) entry which is preliminary data.</text>
</comment>
<evidence type="ECO:0008006" key="3">
    <source>
        <dbReference type="Google" id="ProtNLM"/>
    </source>
</evidence>
<protein>
    <recommendedName>
        <fullName evidence="3">Secreted protein</fullName>
    </recommendedName>
</protein>
<gene>
    <name evidence="1" type="ORF">ElyMa_005480200</name>
</gene>
<dbReference type="Proteomes" id="UP000762676">
    <property type="component" value="Unassembled WGS sequence"/>
</dbReference>
<name>A0AAV4EQC3_9GAST</name>
<evidence type="ECO:0000313" key="1">
    <source>
        <dbReference type="EMBL" id="GFR63293.1"/>
    </source>
</evidence>
<organism evidence="1 2">
    <name type="scientific">Elysia marginata</name>
    <dbReference type="NCBI Taxonomy" id="1093978"/>
    <lineage>
        <taxon>Eukaryota</taxon>
        <taxon>Metazoa</taxon>
        <taxon>Spiralia</taxon>
        <taxon>Lophotrochozoa</taxon>
        <taxon>Mollusca</taxon>
        <taxon>Gastropoda</taxon>
        <taxon>Heterobranchia</taxon>
        <taxon>Euthyneura</taxon>
        <taxon>Panpulmonata</taxon>
        <taxon>Sacoglossa</taxon>
        <taxon>Placobranchoidea</taxon>
        <taxon>Plakobranchidae</taxon>
        <taxon>Elysia</taxon>
    </lineage>
</organism>
<keyword evidence="2" id="KW-1185">Reference proteome</keyword>
<reference evidence="1 2" key="1">
    <citation type="journal article" date="2021" name="Elife">
        <title>Chloroplast acquisition without the gene transfer in kleptoplastic sea slugs, Plakobranchus ocellatus.</title>
        <authorList>
            <person name="Maeda T."/>
            <person name="Takahashi S."/>
            <person name="Yoshida T."/>
            <person name="Shimamura S."/>
            <person name="Takaki Y."/>
            <person name="Nagai Y."/>
            <person name="Toyoda A."/>
            <person name="Suzuki Y."/>
            <person name="Arimoto A."/>
            <person name="Ishii H."/>
            <person name="Satoh N."/>
            <person name="Nishiyama T."/>
            <person name="Hasebe M."/>
            <person name="Maruyama T."/>
            <person name="Minagawa J."/>
            <person name="Obokata J."/>
            <person name="Shigenobu S."/>
        </authorList>
    </citation>
    <scope>NUCLEOTIDE SEQUENCE [LARGE SCALE GENOMIC DNA]</scope>
</reference>
<sequence>MLFCIALLTSQVRYDLLLFASVINTESDVNFWPEMKSPLLLLVISDIHAVICGGKTFAASPVAPVRTSTMNGAELLTIGFHLGTLAKAEF</sequence>
<proteinExistence type="predicted"/>
<accession>A0AAV4EQC3</accession>
<evidence type="ECO:0000313" key="2">
    <source>
        <dbReference type="Proteomes" id="UP000762676"/>
    </source>
</evidence>
<dbReference type="EMBL" id="BMAT01010914">
    <property type="protein sequence ID" value="GFR63293.1"/>
    <property type="molecule type" value="Genomic_DNA"/>
</dbReference>